<evidence type="ECO:0000256" key="1">
    <source>
        <dbReference type="SAM" id="MobiDB-lite"/>
    </source>
</evidence>
<dbReference type="EMBL" id="ASPP01022566">
    <property type="protein sequence ID" value="ETO11334.1"/>
    <property type="molecule type" value="Genomic_DNA"/>
</dbReference>
<dbReference type="AlphaFoldDB" id="X6MBU3"/>
<reference evidence="2 3" key="1">
    <citation type="journal article" date="2013" name="Curr. Biol.">
        <title>The Genome of the Foraminiferan Reticulomyxa filosa.</title>
        <authorList>
            <person name="Glockner G."/>
            <person name="Hulsmann N."/>
            <person name="Schleicher M."/>
            <person name="Noegel A.A."/>
            <person name="Eichinger L."/>
            <person name="Gallinger C."/>
            <person name="Pawlowski J."/>
            <person name="Sierra R."/>
            <person name="Euteneuer U."/>
            <person name="Pillet L."/>
            <person name="Moustafa A."/>
            <person name="Platzer M."/>
            <person name="Groth M."/>
            <person name="Szafranski K."/>
            <person name="Schliwa M."/>
        </authorList>
    </citation>
    <scope>NUCLEOTIDE SEQUENCE [LARGE SCALE GENOMIC DNA]</scope>
</reference>
<accession>X6MBU3</accession>
<evidence type="ECO:0000313" key="3">
    <source>
        <dbReference type="Proteomes" id="UP000023152"/>
    </source>
</evidence>
<organism evidence="2 3">
    <name type="scientific">Reticulomyxa filosa</name>
    <dbReference type="NCBI Taxonomy" id="46433"/>
    <lineage>
        <taxon>Eukaryota</taxon>
        <taxon>Sar</taxon>
        <taxon>Rhizaria</taxon>
        <taxon>Retaria</taxon>
        <taxon>Foraminifera</taxon>
        <taxon>Monothalamids</taxon>
        <taxon>Reticulomyxidae</taxon>
        <taxon>Reticulomyxa</taxon>
    </lineage>
</organism>
<feature type="compositionally biased region" description="Basic and acidic residues" evidence="1">
    <location>
        <begin position="102"/>
        <end position="112"/>
    </location>
</feature>
<feature type="region of interest" description="Disordered" evidence="1">
    <location>
        <begin position="102"/>
        <end position="125"/>
    </location>
</feature>
<proteinExistence type="predicted"/>
<protein>
    <submittedName>
        <fullName evidence="2">Uncharacterized protein</fullName>
    </submittedName>
</protein>
<keyword evidence="3" id="KW-1185">Reference proteome</keyword>
<comment type="caution">
    <text evidence="2">The sequence shown here is derived from an EMBL/GenBank/DDBJ whole genome shotgun (WGS) entry which is preliminary data.</text>
</comment>
<name>X6MBU3_RETFI</name>
<evidence type="ECO:0000313" key="2">
    <source>
        <dbReference type="EMBL" id="ETO11334.1"/>
    </source>
</evidence>
<gene>
    <name evidence="2" type="ORF">RFI_26041</name>
</gene>
<sequence>MNVSDAIAKGLWGGNGKDIGNAFKDVYGVGKSVTNEYGELQGVLTTAEGLMCGVGNLLSGNTILLLGRAAIVAYIKTMNLNKILTIAIVGYVVYTMLKSRNNEPDLRKEHSSRASQYQVGPYQKS</sequence>
<dbReference type="Proteomes" id="UP000023152">
    <property type="component" value="Unassembled WGS sequence"/>
</dbReference>
<feature type="compositionally biased region" description="Polar residues" evidence="1">
    <location>
        <begin position="113"/>
        <end position="125"/>
    </location>
</feature>